<dbReference type="InterPro" id="IPR052174">
    <property type="entry name" value="Flavoredoxin"/>
</dbReference>
<dbReference type="Gene3D" id="3.30.530.80">
    <property type="match status" value="1"/>
</dbReference>
<dbReference type="InterPro" id="IPR027823">
    <property type="entry name" value="DUF4468"/>
</dbReference>
<keyword evidence="2" id="KW-0732">Signal</keyword>
<evidence type="ECO:0000313" key="6">
    <source>
        <dbReference type="EMBL" id="KIO47192.1"/>
    </source>
</evidence>
<gene>
    <name evidence="5" type="ORF">BA92_12300</name>
    <name evidence="6" type="ORF">IE90_00940</name>
</gene>
<dbReference type="Pfam" id="PF01613">
    <property type="entry name" value="Flavin_Reduct"/>
    <property type="match status" value="1"/>
</dbReference>
<dbReference type="OrthoDB" id="1045814at2"/>
<evidence type="ECO:0000256" key="2">
    <source>
        <dbReference type="SAM" id="SignalP"/>
    </source>
</evidence>
<dbReference type="CDD" id="cd12190">
    <property type="entry name" value="Bacova_04320_like"/>
    <property type="match status" value="1"/>
</dbReference>
<dbReference type="EMBL" id="JPIU01000040">
    <property type="protein sequence ID" value="KIO44150.1"/>
    <property type="molecule type" value="Genomic_DNA"/>
</dbReference>
<feature type="signal peptide" evidence="2">
    <location>
        <begin position="1"/>
        <end position="17"/>
    </location>
</feature>
<dbReference type="Pfam" id="PF14730">
    <property type="entry name" value="DUF4468"/>
    <property type="match status" value="1"/>
</dbReference>
<reference evidence="6 7" key="2">
    <citation type="submission" date="2014-07" db="EMBL/GenBank/DDBJ databases">
        <title>Porphyromonadaceae bacterium OUH 334697 = ATCC BAA-2682 = DSM 28341 draft genome.</title>
        <authorList>
            <person name="Sydenham T.V."/>
            <person name="Hasman H."/>
            <person name="Justesen U.S."/>
        </authorList>
    </citation>
    <scope>NUCLEOTIDE SEQUENCE [LARGE SCALE GENOMIC DNA]</scope>
    <source>
        <strain evidence="6 7">OUH 334697</strain>
    </source>
</reference>
<dbReference type="PANTHER" id="PTHR43567:SF5">
    <property type="entry name" value="HYPOTHETICAL CYTOSOLIC PROTEIN"/>
    <property type="match status" value="1"/>
</dbReference>
<name>A0A0C3R467_9PORP</name>
<feature type="domain" description="Flavin reductase like" evidence="3">
    <location>
        <begin position="246"/>
        <end position="391"/>
    </location>
</feature>
<dbReference type="EMBL" id="JPIT01000007">
    <property type="protein sequence ID" value="KIO47192.1"/>
    <property type="molecule type" value="Genomic_DNA"/>
</dbReference>
<sequence>MKQLLFLLLFVPTILFAQEKTDKKYLAGAVPVVDGMVTFTKVIEAPGLTRDQIYEKLSQWAEKRFVADKELESRVLYMDPQGGTIVCQGQEYLVFADKLLALDRAVITYQVSLTSFSGNCYMKISSIIYSYNTGRTNGMELLRAESTITDEHTLTKKRDKLIRATGKFRIHTIDLVDRMYDDIVKVLGGNVGETKTNANTPLKAVAPVEIAREMAADMTHSSSQLEGYKQIAPDKIPGNIIKMLSEGWSLITAGNDEKFNMMTASWGGLGYLYNKPVAFSFIYPTRYTYQLMEKGDTYTISFFTETYREVLEYCGNHSGKDADKVKESGLTPITTPSGSKAFSEAWMIIECRKMISQSITPEAIFDEQLKEKWAGKQLHKVYIGEIVNVWVK</sequence>
<protein>
    <submittedName>
        <fullName evidence="5">Uncharacterized protein</fullName>
    </submittedName>
</protein>
<evidence type="ECO:0000313" key="8">
    <source>
        <dbReference type="Proteomes" id="UP000031980"/>
    </source>
</evidence>
<feature type="chain" id="PRO_5043118865" evidence="2">
    <location>
        <begin position="18"/>
        <end position="392"/>
    </location>
</feature>
<dbReference type="PANTHER" id="PTHR43567">
    <property type="entry name" value="FLAVOREDOXIN-RELATED-RELATED"/>
    <property type="match status" value="1"/>
</dbReference>
<dbReference type="AlphaFoldDB" id="A0A0C3R467"/>
<keyword evidence="8" id="KW-1185">Reference proteome</keyword>
<dbReference type="RefSeq" id="WP_041502028.1">
    <property type="nucleotide sequence ID" value="NZ_JPIT01000007.1"/>
</dbReference>
<dbReference type="GO" id="GO:0016646">
    <property type="term" value="F:oxidoreductase activity, acting on the CH-NH group of donors, NAD or NADP as acceptor"/>
    <property type="evidence" value="ECO:0007669"/>
    <property type="project" value="UniProtKB-ARBA"/>
</dbReference>
<evidence type="ECO:0000256" key="1">
    <source>
        <dbReference type="ARBA" id="ARBA00038054"/>
    </source>
</evidence>
<comment type="caution">
    <text evidence="5">The sequence shown here is derived from an EMBL/GenBank/DDBJ whole genome shotgun (WGS) entry which is preliminary data.</text>
</comment>
<dbReference type="InterPro" id="IPR002563">
    <property type="entry name" value="Flavin_Rdtase-like_dom"/>
</dbReference>
<evidence type="ECO:0000259" key="3">
    <source>
        <dbReference type="Pfam" id="PF01613"/>
    </source>
</evidence>
<evidence type="ECO:0000259" key="4">
    <source>
        <dbReference type="Pfam" id="PF14730"/>
    </source>
</evidence>
<organism evidence="5 8">
    <name type="scientific">Sanguibacteroides justesenii</name>
    <dbReference type="NCBI Taxonomy" id="1547597"/>
    <lineage>
        <taxon>Bacteria</taxon>
        <taxon>Pseudomonadati</taxon>
        <taxon>Bacteroidota</taxon>
        <taxon>Bacteroidia</taxon>
        <taxon>Bacteroidales</taxon>
        <taxon>Porphyromonadaceae</taxon>
        <taxon>Sanguibacteroides</taxon>
    </lineage>
</organism>
<dbReference type="Proteomes" id="UP000031937">
    <property type="component" value="Unassembled WGS sequence"/>
</dbReference>
<evidence type="ECO:0000313" key="5">
    <source>
        <dbReference type="EMBL" id="KIO44150.1"/>
    </source>
</evidence>
<dbReference type="InterPro" id="IPR012349">
    <property type="entry name" value="Split_barrel_FMN-bd"/>
</dbReference>
<dbReference type="GO" id="GO:0010181">
    <property type="term" value="F:FMN binding"/>
    <property type="evidence" value="ECO:0007669"/>
    <property type="project" value="InterPro"/>
</dbReference>
<dbReference type="Gene3D" id="2.30.110.10">
    <property type="entry name" value="Electron Transport, Fmn-binding Protein, Chain A"/>
    <property type="match status" value="1"/>
</dbReference>
<comment type="similarity">
    <text evidence="1">Belongs to the flavoredoxin family.</text>
</comment>
<dbReference type="SUPFAM" id="SSF50475">
    <property type="entry name" value="FMN-binding split barrel"/>
    <property type="match status" value="1"/>
</dbReference>
<feature type="domain" description="DUF4468" evidence="4">
    <location>
        <begin position="39"/>
        <end position="129"/>
    </location>
</feature>
<reference evidence="5 8" key="1">
    <citation type="submission" date="2014-07" db="EMBL/GenBank/DDBJ databases">
        <title>Porphyromonadaceae bacterium OUH 308042 = ATCC BAA-2681 = DSM 28342 draft genome.</title>
        <authorList>
            <person name="Sydenham T.V."/>
            <person name="Hasman H."/>
            <person name="Justensen U.S."/>
        </authorList>
    </citation>
    <scope>NUCLEOTIDE SEQUENCE [LARGE SCALE GENOMIC DNA]</scope>
    <source>
        <strain evidence="5 8">OUH 308042</strain>
    </source>
</reference>
<evidence type="ECO:0000313" key="7">
    <source>
        <dbReference type="Proteomes" id="UP000031937"/>
    </source>
</evidence>
<accession>A0A0C3R467</accession>
<dbReference type="Proteomes" id="UP000031980">
    <property type="component" value="Unassembled WGS sequence"/>
</dbReference>
<proteinExistence type="inferred from homology"/>